<protein>
    <submittedName>
        <fullName evidence="11">WGS project CAEQ00000000 data, annotated contig 2317</fullName>
    </submittedName>
</protein>
<keyword evidence="12" id="KW-1185">Reference proteome</keyword>
<comment type="function">
    <text evidence="1">VSG forms a coat on the surface of the parasite. The trypanosome evades the immune response of the host by expressing a series of antigenically distinct VSGs from an estimated 1000 VSG genes.</text>
</comment>
<organism evidence="11 12">
    <name type="scientific">Trypanosoma congolense (strain IL3000)</name>
    <dbReference type="NCBI Taxonomy" id="1068625"/>
    <lineage>
        <taxon>Eukaryota</taxon>
        <taxon>Discoba</taxon>
        <taxon>Euglenozoa</taxon>
        <taxon>Kinetoplastea</taxon>
        <taxon>Metakinetoplastina</taxon>
        <taxon>Trypanosomatida</taxon>
        <taxon>Trypanosomatidae</taxon>
        <taxon>Trypanosoma</taxon>
        <taxon>Nannomonas</taxon>
    </lineage>
</organism>
<keyword evidence="8" id="KW-0449">Lipoprotein</keyword>
<evidence type="ECO:0000256" key="4">
    <source>
        <dbReference type="ARBA" id="ARBA00022622"/>
    </source>
</evidence>
<dbReference type="VEuPathDB" id="TriTrypDB:TcIL3000_0_57300"/>
<name>F9WD33_TRYCI</name>
<evidence type="ECO:0000256" key="6">
    <source>
        <dbReference type="ARBA" id="ARBA00023136"/>
    </source>
</evidence>
<evidence type="ECO:0000256" key="3">
    <source>
        <dbReference type="ARBA" id="ARBA00022475"/>
    </source>
</evidence>
<dbReference type="GO" id="GO:0098552">
    <property type="term" value="C:side of membrane"/>
    <property type="evidence" value="ECO:0007669"/>
    <property type="project" value="UniProtKB-KW"/>
</dbReference>
<evidence type="ECO:0000256" key="5">
    <source>
        <dbReference type="ARBA" id="ARBA00022729"/>
    </source>
</evidence>
<dbReference type="InterPro" id="IPR025932">
    <property type="entry name" value="Trypano_VSG_B_N_dom"/>
</dbReference>
<evidence type="ECO:0000313" key="11">
    <source>
        <dbReference type="EMBL" id="CCD15181.1"/>
    </source>
</evidence>
<reference evidence="11 12" key="2">
    <citation type="journal article" date="2012" name="Proc. Natl. Acad. Sci. U.S.A.">
        <title>Antigenic diversity is generated by distinct evolutionary mechanisms in African trypanosome species.</title>
        <authorList>
            <person name="Jackson A.P."/>
            <person name="Berry A."/>
            <person name="Aslett M."/>
            <person name="Allison H.C."/>
            <person name="Burton P."/>
            <person name="Vavrova-Anderson J."/>
            <person name="Brown R."/>
            <person name="Browne H."/>
            <person name="Corton N."/>
            <person name="Hauser H."/>
            <person name="Gamble J."/>
            <person name="Gilderthorp R."/>
            <person name="Marcello L."/>
            <person name="McQuillan J."/>
            <person name="Otto T.D."/>
            <person name="Quail M.A."/>
            <person name="Sanders M.J."/>
            <person name="van Tonder A."/>
            <person name="Ginger M.L."/>
            <person name="Field M.C."/>
            <person name="Barry J.D."/>
            <person name="Hertz-Fowler C."/>
            <person name="Berriman M."/>
        </authorList>
    </citation>
    <scope>NUCLEOTIDE SEQUENCE [LARGE SCALE GENOMIC DNA]</scope>
    <source>
        <strain evidence="11 12">IL3000</strain>
    </source>
</reference>
<evidence type="ECO:0000259" key="10">
    <source>
        <dbReference type="Pfam" id="PF13206"/>
    </source>
</evidence>
<gene>
    <name evidence="11" type="ORF">TCIL3000_0_57300</name>
</gene>
<evidence type="ECO:0000256" key="9">
    <source>
        <dbReference type="SAM" id="SignalP"/>
    </source>
</evidence>
<evidence type="ECO:0000313" key="12">
    <source>
        <dbReference type="Proteomes" id="UP000000702"/>
    </source>
</evidence>
<dbReference type="EMBL" id="CAEQ01001816">
    <property type="protein sequence ID" value="CCD15181.1"/>
    <property type="molecule type" value="Genomic_DNA"/>
</dbReference>
<sequence length="197" mass="21448">MEWEMWRSVLLICFFVVNGGRYVEADGVNKEVFDKLCKIKNGVKLLINQGGRAEVPLQEALYGKGGQDPLDNGGTFTGGSRCGLVHHGRSTYCSNLPGPRGLHGSSGHGCFGDTLLGTLLCMCVPGGDKNDLCGLGSDVTNQGSWTGEIGGYRDNHPQNLLKKVWEAIKQKCTGNKHCSKHFRTLGKFKKCCRRDKG</sequence>
<evidence type="ECO:0000256" key="8">
    <source>
        <dbReference type="ARBA" id="ARBA00023288"/>
    </source>
</evidence>
<evidence type="ECO:0000256" key="1">
    <source>
        <dbReference type="ARBA" id="ARBA00002523"/>
    </source>
</evidence>
<dbReference type="Proteomes" id="UP000000702">
    <property type="component" value="Unassembled WGS sequence"/>
</dbReference>
<keyword evidence="7" id="KW-0325">Glycoprotein</keyword>
<keyword evidence="5 9" id="KW-0732">Signal</keyword>
<comment type="subcellular location">
    <subcellularLocation>
        <location evidence="2">Cell membrane</location>
        <topology evidence="2">Lipid-anchor</topology>
        <topology evidence="2">GPI-anchor</topology>
    </subcellularLocation>
</comment>
<accession>F9WD33</accession>
<proteinExistence type="predicted"/>
<keyword evidence="3" id="KW-1003">Cell membrane</keyword>
<dbReference type="AlphaFoldDB" id="F9WD33"/>
<comment type="caution">
    <text evidence="11">The sequence shown here is derived from an EMBL/GenBank/DDBJ whole genome shotgun (WGS) entry which is preliminary data.</text>
</comment>
<evidence type="ECO:0000256" key="2">
    <source>
        <dbReference type="ARBA" id="ARBA00004609"/>
    </source>
</evidence>
<feature type="chain" id="PRO_5003390193" evidence="9">
    <location>
        <begin position="26"/>
        <end position="197"/>
    </location>
</feature>
<feature type="domain" description="Trypanosome variant surface glycoprotein B-type N-terminal" evidence="10">
    <location>
        <begin position="56"/>
        <end position="177"/>
    </location>
</feature>
<dbReference type="Pfam" id="PF13206">
    <property type="entry name" value="VSG_B"/>
    <property type="match status" value="1"/>
</dbReference>
<evidence type="ECO:0000256" key="7">
    <source>
        <dbReference type="ARBA" id="ARBA00023180"/>
    </source>
</evidence>
<dbReference type="GO" id="GO:0005886">
    <property type="term" value="C:plasma membrane"/>
    <property type="evidence" value="ECO:0007669"/>
    <property type="project" value="UniProtKB-SubCell"/>
</dbReference>
<keyword evidence="4" id="KW-0336">GPI-anchor</keyword>
<reference evidence="12" key="1">
    <citation type="submission" date="2011-07" db="EMBL/GenBank/DDBJ databases">
        <title>Divergent evolution of antigenic variation in African trypanosomes.</title>
        <authorList>
            <person name="Jackson A.P."/>
            <person name="Berry A."/>
            <person name="Allison H.C."/>
            <person name="Burton P."/>
            <person name="Anderson J."/>
            <person name="Aslett M."/>
            <person name="Brown R."/>
            <person name="Corton N."/>
            <person name="Harris D."/>
            <person name="Hauser H."/>
            <person name="Gamble J."/>
            <person name="Gilderthorp R."/>
            <person name="McQuillan J."/>
            <person name="Quail M.A."/>
            <person name="Sanders M."/>
            <person name="Van Tonder A."/>
            <person name="Ginger M.L."/>
            <person name="Donelson J.E."/>
            <person name="Field M.C."/>
            <person name="Barry J.D."/>
            <person name="Berriman M."/>
            <person name="Hertz-Fowler C."/>
        </authorList>
    </citation>
    <scope>NUCLEOTIDE SEQUENCE [LARGE SCALE GENOMIC DNA]</scope>
    <source>
        <strain evidence="12">IL3000</strain>
    </source>
</reference>
<feature type="signal peptide" evidence="9">
    <location>
        <begin position="1"/>
        <end position="25"/>
    </location>
</feature>
<keyword evidence="6" id="KW-0472">Membrane</keyword>